<dbReference type="AlphaFoldDB" id="A0A6J7IPJ8"/>
<feature type="region of interest" description="Disordered" evidence="1">
    <location>
        <begin position="121"/>
        <end position="152"/>
    </location>
</feature>
<dbReference type="SUPFAM" id="SSF53448">
    <property type="entry name" value="Nucleotide-diphospho-sugar transferases"/>
    <property type="match status" value="1"/>
</dbReference>
<evidence type="ECO:0000256" key="1">
    <source>
        <dbReference type="SAM" id="MobiDB-lite"/>
    </source>
</evidence>
<evidence type="ECO:0000313" key="2">
    <source>
        <dbReference type="EMBL" id="CAB4932184.1"/>
    </source>
</evidence>
<name>A0A6J7IPJ8_9ZZZZ</name>
<proteinExistence type="predicted"/>
<gene>
    <name evidence="2" type="ORF">UFOPK3772_00327</name>
</gene>
<sequence length="543" mass="57441">MLHLSVPGVSSLAPVAIGLVGGARVRGVRVRVGTWRPPKGWVGSPGIAGLSACSLRPRGSGAAVSLSVIEPVDPAILVAAVMRMLRPTQLDAGPLMTICPGLPASAAALASAITDVLSPDEKASRHLRRTDTLVGPAAPEPDPADQSQPSTRARTLVISERGWEMDGAVFDIGVDPAVHRPVGRRSVASGYVAAASIDRDVLVIDTPGGEVRARGDLLPADVHRLRSVSAVRAGGILPVRWRAQLEAAGVVVVSDAAAGELPEKGDDLGWQLASVRVRRDALRTHSPAAALDAWPTVSVVLVTHRDRFLAHALAQIARLDYPSLQVVIGLHGVDLDDREVAGLIERAGLGSGPGSGLGSSPVSAGRREVVVHRIDRDVPFGRAMQAACDRADGLLITKVDDDDHYAPEHVWDLVLARMYSGAQLVGKALDWIHVEADDVTAFRPAYPAESYATFVAGGTMLISKADLLEAGGWRPVPKSIDRALIEQVKRIGGLVYRSHGLGYVYVRHGDAHTAIVRDEHFLTENVRQWPGLIAHEAFGTASA</sequence>
<dbReference type="InterPro" id="IPR029044">
    <property type="entry name" value="Nucleotide-diphossugar_trans"/>
</dbReference>
<protein>
    <submittedName>
        <fullName evidence="2">Unannotated protein</fullName>
    </submittedName>
</protein>
<accession>A0A6J7IPJ8</accession>
<dbReference type="Gene3D" id="3.90.550.10">
    <property type="entry name" value="Spore Coat Polysaccharide Biosynthesis Protein SpsA, Chain A"/>
    <property type="match status" value="1"/>
</dbReference>
<dbReference type="EMBL" id="CAFBNE010000006">
    <property type="protein sequence ID" value="CAB4932184.1"/>
    <property type="molecule type" value="Genomic_DNA"/>
</dbReference>
<reference evidence="2" key="1">
    <citation type="submission" date="2020-05" db="EMBL/GenBank/DDBJ databases">
        <authorList>
            <person name="Chiriac C."/>
            <person name="Salcher M."/>
            <person name="Ghai R."/>
            <person name="Kavagutti S V."/>
        </authorList>
    </citation>
    <scope>NUCLEOTIDE SEQUENCE</scope>
</reference>
<organism evidence="2">
    <name type="scientific">freshwater metagenome</name>
    <dbReference type="NCBI Taxonomy" id="449393"/>
    <lineage>
        <taxon>unclassified sequences</taxon>
        <taxon>metagenomes</taxon>
        <taxon>ecological metagenomes</taxon>
    </lineage>
</organism>